<feature type="transmembrane region" description="Helical" evidence="15">
    <location>
        <begin position="78"/>
        <end position="100"/>
    </location>
</feature>
<dbReference type="OrthoDB" id="194724at2"/>
<dbReference type="Pfam" id="PF03653">
    <property type="entry name" value="UPF0093"/>
    <property type="match status" value="1"/>
</dbReference>
<evidence type="ECO:0000256" key="1">
    <source>
        <dbReference type="ARBA" id="ARBA00004651"/>
    </source>
</evidence>
<dbReference type="GO" id="GO:0006782">
    <property type="term" value="P:protoporphyrinogen IX biosynthetic process"/>
    <property type="evidence" value="ECO:0007669"/>
    <property type="project" value="UniProtKB-UniRule"/>
</dbReference>
<evidence type="ECO:0000256" key="4">
    <source>
        <dbReference type="ARBA" id="ARBA00017504"/>
    </source>
</evidence>
<keyword evidence="12 14" id="KW-0472">Membrane</keyword>
<comment type="similarity">
    <text evidence="3 14">Belongs to the HemJ family.</text>
</comment>
<gene>
    <name evidence="16" type="ORF">ACH50_03090</name>
</gene>
<comment type="subcellular location">
    <subcellularLocation>
        <location evidence="1">Cell membrane</location>
        <topology evidence="1">Multi-pass membrane protein</topology>
    </subcellularLocation>
</comment>
<keyword evidence="8 14" id="KW-0479">Metal-binding</keyword>
<organism evidence="16 17">
    <name type="scientific">Franconibacter pulveris</name>
    <dbReference type="NCBI Taxonomy" id="435910"/>
    <lineage>
        <taxon>Bacteria</taxon>
        <taxon>Pseudomonadati</taxon>
        <taxon>Pseudomonadota</taxon>
        <taxon>Gammaproteobacteria</taxon>
        <taxon>Enterobacterales</taxon>
        <taxon>Enterobacteriaceae</taxon>
        <taxon>Franconibacter</taxon>
    </lineage>
</organism>
<proteinExistence type="inferred from homology"/>
<dbReference type="GO" id="GO:0005886">
    <property type="term" value="C:plasma membrane"/>
    <property type="evidence" value="ECO:0007669"/>
    <property type="project" value="UniProtKB-SubCell"/>
</dbReference>
<keyword evidence="6 14" id="KW-0349">Heme</keyword>
<sequence length="138" mass="15275">MNLHAWLNALHIIAGMLWVFGLLLMAFAYTVAARNLQGHGALLEGVRRWSRQVTTPSMIVLWVAGVVMLVMYGQFPHAWLVLKIVVVVALSALHGLLTGALRRLNSGERSRFTWLSQTPALLIVAVIVIIVLAIVRPF</sequence>
<dbReference type="STRING" id="1121863.GCA_000621185_00762"/>
<evidence type="ECO:0000256" key="8">
    <source>
        <dbReference type="ARBA" id="ARBA00022723"/>
    </source>
</evidence>
<feature type="transmembrane region" description="Helical" evidence="15">
    <location>
        <begin position="112"/>
        <end position="135"/>
    </location>
</feature>
<dbReference type="PANTHER" id="PTHR40255">
    <property type="entry name" value="UPF0093 MEMBRANE PROTEIN SLR1790"/>
    <property type="match status" value="1"/>
</dbReference>
<evidence type="ECO:0000313" key="16">
    <source>
        <dbReference type="EMBL" id="KMV36409.1"/>
    </source>
</evidence>
<dbReference type="RefSeq" id="WP_024557734.1">
    <property type="nucleotide sequence ID" value="NZ_LFEJ01000003.1"/>
</dbReference>
<evidence type="ECO:0000256" key="5">
    <source>
        <dbReference type="ARBA" id="ARBA00022475"/>
    </source>
</evidence>
<dbReference type="PANTHER" id="PTHR40255:SF1">
    <property type="entry name" value="PROTOPORPHYRINOGEN IX OXIDASE"/>
    <property type="match status" value="1"/>
</dbReference>
<protein>
    <recommendedName>
        <fullName evidence="4 14">Protoporphyrinogen IX oxidase</fullName>
        <ecNumber evidence="14">1.3.99.-</ecNumber>
    </recommendedName>
</protein>
<keyword evidence="17" id="KW-1185">Reference proteome</keyword>
<accession>A0A0J8YFW8</accession>
<keyword evidence="10" id="KW-0560">Oxidoreductase</keyword>
<dbReference type="InterPro" id="IPR005265">
    <property type="entry name" value="HemJ-like"/>
</dbReference>
<keyword evidence="9 15" id="KW-1133">Transmembrane helix</keyword>
<dbReference type="PATRIC" id="fig|1656095.3.peg.405"/>
<comment type="function">
    <text evidence="14">Catalyzes the oxidation of protoporphyrinogen IX to protoporphyrin IX.</text>
</comment>
<keyword evidence="11 14" id="KW-0408">Iron</keyword>
<dbReference type="EMBL" id="LFEJ01000003">
    <property type="protein sequence ID" value="KMV36409.1"/>
    <property type="molecule type" value="Genomic_DNA"/>
</dbReference>
<comment type="catalytic activity">
    <reaction evidence="13 14">
        <text>protoporphyrinogen IX + 3 A = protoporphyrin IX + 3 AH2</text>
        <dbReference type="Rhea" id="RHEA:62000"/>
        <dbReference type="ChEBI" id="CHEBI:13193"/>
        <dbReference type="ChEBI" id="CHEBI:17499"/>
        <dbReference type="ChEBI" id="CHEBI:57306"/>
        <dbReference type="ChEBI" id="CHEBI:57307"/>
    </reaction>
</comment>
<keyword evidence="5 14" id="KW-1003">Cell membrane</keyword>
<comment type="caution">
    <text evidence="16">The sequence shown here is derived from an EMBL/GenBank/DDBJ whole genome shotgun (WGS) entry which is preliminary data.</text>
</comment>
<comment type="cofactor">
    <cofactor evidence="14">
        <name>heme b</name>
        <dbReference type="ChEBI" id="CHEBI:60344"/>
    </cofactor>
    <text evidence="14">Binds 1 heme b (iron(II)-protoporphyrin IX) group per subunit.</text>
</comment>
<evidence type="ECO:0000256" key="3">
    <source>
        <dbReference type="ARBA" id="ARBA00006501"/>
    </source>
</evidence>
<evidence type="ECO:0000256" key="10">
    <source>
        <dbReference type="ARBA" id="ARBA00023002"/>
    </source>
</evidence>
<evidence type="ECO:0000256" key="6">
    <source>
        <dbReference type="ARBA" id="ARBA00022617"/>
    </source>
</evidence>
<dbReference type="EC" id="1.3.99.-" evidence="14"/>
<dbReference type="PIRSF" id="PIRSF004638">
    <property type="entry name" value="UCP004638"/>
    <property type="match status" value="1"/>
</dbReference>
<name>A0A0J8YFW8_9ENTR</name>
<evidence type="ECO:0000256" key="7">
    <source>
        <dbReference type="ARBA" id="ARBA00022692"/>
    </source>
</evidence>
<evidence type="ECO:0000256" key="9">
    <source>
        <dbReference type="ARBA" id="ARBA00022989"/>
    </source>
</evidence>
<dbReference type="Proteomes" id="UP000037315">
    <property type="component" value="Unassembled WGS sequence"/>
</dbReference>
<dbReference type="AlphaFoldDB" id="A0A0J8YFW8"/>
<dbReference type="UniPathway" id="UPA00251">
    <property type="reaction ID" value="UER00324"/>
</dbReference>
<dbReference type="GO" id="GO:0070818">
    <property type="term" value="F:protoporphyrinogen oxidase activity"/>
    <property type="evidence" value="ECO:0007669"/>
    <property type="project" value="UniProtKB-UniRule"/>
</dbReference>
<evidence type="ECO:0000313" key="17">
    <source>
        <dbReference type="Proteomes" id="UP000037315"/>
    </source>
</evidence>
<comment type="pathway">
    <text evidence="2 14">Porphyrin-containing compound metabolism; protoporphyrin-IX biosynthesis; protoporphyrin-IX from protoporphyrinogen-IX: step 1/1.</text>
</comment>
<feature type="transmembrane region" description="Helical" evidence="15">
    <location>
        <begin position="12"/>
        <end position="32"/>
    </location>
</feature>
<evidence type="ECO:0000256" key="2">
    <source>
        <dbReference type="ARBA" id="ARBA00005073"/>
    </source>
</evidence>
<evidence type="ECO:0000256" key="14">
    <source>
        <dbReference type="PIRNR" id="PIRNR004638"/>
    </source>
</evidence>
<evidence type="ECO:0000256" key="12">
    <source>
        <dbReference type="ARBA" id="ARBA00023136"/>
    </source>
</evidence>
<dbReference type="GO" id="GO:0046872">
    <property type="term" value="F:metal ion binding"/>
    <property type="evidence" value="ECO:0007669"/>
    <property type="project" value="UniProtKB-UniRule"/>
</dbReference>
<evidence type="ECO:0000256" key="13">
    <source>
        <dbReference type="ARBA" id="ARBA00048390"/>
    </source>
</evidence>
<feature type="transmembrane region" description="Helical" evidence="15">
    <location>
        <begin position="53"/>
        <end position="72"/>
    </location>
</feature>
<evidence type="ECO:0000256" key="11">
    <source>
        <dbReference type="ARBA" id="ARBA00023004"/>
    </source>
</evidence>
<keyword evidence="7 15" id="KW-0812">Transmembrane</keyword>
<evidence type="ECO:0000256" key="15">
    <source>
        <dbReference type="SAM" id="Phobius"/>
    </source>
</evidence>
<reference evidence="16 17" key="1">
    <citation type="submission" date="2015-06" db="EMBL/GenBank/DDBJ databases">
        <title>Genome sequencing of Cronobacter sp. strain DJ34 isolated from petroleum contaminated sludge of Duliajan Oil Fields, Assam, India.</title>
        <authorList>
            <person name="Pal S."/>
            <person name="Banerjee T.D."/>
            <person name="Roy A."/>
            <person name="Sar P."/>
            <person name="Kazy S.K."/>
        </authorList>
    </citation>
    <scope>NUCLEOTIDE SEQUENCE [LARGE SCALE GENOMIC DNA]</scope>
    <source>
        <strain evidence="16 17">DJ34</strain>
    </source>
</reference>